<evidence type="ECO:0000313" key="3">
    <source>
        <dbReference type="Proteomes" id="UP000004358"/>
    </source>
</evidence>
<dbReference type="SUPFAM" id="SSF48371">
    <property type="entry name" value="ARM repeat"/>
    <property type="match status" value="1"/>
</dbReference>
<dbReference type="GO" id="GO:0016491">
    <property type="term" value="F:oxidoreductase activity"/>
    <property type="evidence" value="ECO:0007669"/>
    <property type="project" value="TreeGrafter"/>
</dbReference>
<feature type="transmembrane region" description="Helical" evidence="1">
    <location>
        <begin position="32"/>
        <end position="52"/>
    </location>
</feature>
<keyword evidence="1" id="KW-0472">Membrane</keyword>
<evidence type="ECO:0000256" key="1">
    <source>
        <dbReference type="SAM" id="Phobius"/>
    </source>
</evidence>
<keyword evidence="1" id="KW-0812">Transmembrane</keyword>
<protein>
    <recommendedName>
        <fullName evidence="4">HEAT repeat protein</fullName>
    </recommendedName>
</protein>
<dbReference type="HOGENOM" id="CLU_328095_0_0_0"/>
<keyword evidence="1" id="KW-1133">Transmembrane helix</keyword>
<dbReference type="Proteomes" id="UP000004358">
    <property type="component" value="Unassembled WGS sequence"/>
</dbReference>
<gene>
    <name evidence="2" type="ORF">DSM3645_24605</name>
</gene>
<dbReference type="RefSeq" id="WP_002652818.1">
    <property type="nucleotide sequence ID" value="NZ_CH672376.1"/>
</dbReference>
<dbReference type="SMART" id="SM00567">
    <property type="entry name" value="EZ_HEAT"/>
    <property type="match status" value="5"/>
</dbReference>
<sequence>MLPSDDSAEKRRQLHKLIQHQNQPDEPRRRPWLVKGIVLVGIVAAAGLYFGLVRKVWELDQQSRLDQPAPATAQLPPAAKVDQLSPAELQQILAGDDVDSQREAIIQLAKLHPPEAATIESLAKLLTHAELAPQAVDALGAIGFEANQAAADLQKLAAEEGAPAMRRRAVAALLRINPFFVVDLPPQADADLLALLASQDEITRRYAAACLGARQAQGANIEKALTELLNDENDERIAAIARLALSQIRGAELPTPAGELIERATSDLDYIAAEQLVRTYSPDVVVELVFAMTRNRASDASGPPTIAIRAWGAEAAPSLIEVLRSDDVRSKELAAELLEELGPIAAPAVPALIACLDESDGRVRICAVEALRAIGPAANEAIGPLSKLTLDGREIDLAVALYCLEPTPDRLDSARKLIEPKLPGPYNQFGTSWHQLKQLQPRPIAWLVELMGDSPNGFCRRNVSHVLIEEAERGEAHVDQLAQLLSRPPAPIRTFDDDQFEPARLAADVLAAIGPPAASATDDLLKQLDSPSWRIRRSSARALGRVATRESAPRIVKALRATPRDASEASLAAEFAIRQIGVRLGPDLSDMPKSTRAAIASTAPYAQRVTQGAALWTPPYDANIDPPSAARPSSIRRTLPDYVADSEHFGLGNRGDAERILEFGEGPLPAQSAAPLLLLLHERHRLEFHRGREHEAIVHALWRLTQSPLIPAIMVDARVAPAQTVREMGSVGGALGPFLHGHKTAYGMPAALLLPLIGPRAHEELPALWGQLKRSDGGIFSGVAGLTIWRLEENRDVATELMRQLKPERVPFVEDCEGRGDRQHIAWALGRIGPPAKAAIPLLAEVAYRDTRAFGVAAAWAARQIDPQAAAEWGLK</sequence>
<comment type="caution">
    <text evidence="2">The sequence shown here is derived from an EMBL/GenBank/DDBJ whole genome shotgun (WGS) entry which is preliminary data.</text>
</comment>
<dbReference type="InterPro" id="IPR004155">
    <property type="entry name" value="PBS_lyase_HEAT"/>
</dbReference>
<evidence type="ECO:0000313" key="2">
    <source>
        <dbReference type="EMBL" id="EAQ79748.1"/>
    </source>
</evidence>
<dbReference type="PANTHER" id="PTHR12697">
    <property type="entry name" value="PBS LYASE HEAT-LIKE PROTEIN"/>
    <property type="match status" value="1"/>
</dbReference>
<dbReference type="OrthoDB" id="291116at2"/>
<dbReference type="InterPro" id="IPR016024">
    <property type="entry name" value="ARM-type_fold"/>
</dbReference>
<organism evidence="2 3">
    <name type="scientific">Blastopirellula marina DSM 3645</name>
    <dbReference type="NCBI Taxonomy" id="314230"/>
    <lineage>
        <taxon>Bacteria</taxon>
        <taxon>Pseudomonadati</taxon>
        <taxon>Planctomycetota</taxon>
        <taxon>Planctomycetia</taxon>
        <taxon>Pirellulales</taxon>
        <taxon>Pirellulaceae</taxon>
        <taxon>Blastopirellula</taxon>
    </lineage>
</organism>
<evidence type="ECO:0008006" key="4">
    <source>
        <dbReference type="Google" id="ProtNLM"/>
    </source>
</evidence>
<dbReference type="Pfam" id="PF13646">
    <property type="entry name" value="HEAT_2"/>
    <property type="match status" value="1"/>
</dbReference>
<reference evidence="2 3" key="1">
    <citation type="submission" date="2006-02" db="EMBL/GenBank/DDBJ databases">
        <authorList>
            <person name="Amann R."/>
            <person name="Ferriera S."/>
            <person name="Johnson J."/>
            <person name="Kravitz S."/>
            <person name="Halpern A."/>
            <person name="Remington K."/>
            <person name="Beeson K."/>
            <person name="Tran B."/>
            <person name="Rogers Y.-H."/>
            <person name="Friedman R."/>
            <person name="Venter J.C."/>
        </authorList>
    </citation>
    <scope>NUCLEOTIDE SEQUENCE [LARGE SCALE GENOMIC DNA]</scope>
    <source>
        <strain evidence="2 3">DSM 3645</strain>
    </source>
</reference>
<name>A3ZV12_9BACT</name>
<dbReference type="PANTHER" id="PTHR12697:SF5">
    <property type="entry name" value="DEOXYHYPUSINE HYDROXYLASE"/>
    <property type="match status" value="1"/>
</dbReference>
<proteinExistence type="predicted"/>
<accession>A3ZV12</accession>
<dbReference type="EMBL" id="AANZ01000013">
    <property type="protein sequence ID" value="EAQ79748.1"/>
    <property type="molecule type" value="Genomic_DNA"/>
</dbReference>
<dbReference type="Gene3D" id="1.25.10.10">
    <property type="entry name" value="Leucine-rich Repeat Variant"/>
    <property type="match status" value="3"/>
</dbReference>
<dbReference type="AlphaFoldDB" id="A3ZV12"/>
<dbReference type="STRING" id="314230.DSM3645_24605"/>
<dbReference type="eggNOG" id="COG1413">
    <property type="taxonomic scope" value="Bacteria"/>
</dbReference>
<dbReference type="InterPro" id="IPR011989">
    <property type="entry name" value="ARM-like"/>
</dbReference>